<dbReference type="NCBIfam" id="TIGR00550">
    <property type="entry name" value="nadA"/>
    <property type="match status" value="1"/>
</dbReference>
<dbReference type="GO" id="GO:0051539">
    <property type="term" value="F:4 iron, 4 sulfur cluster binding"/>
    <property type="evidence" value="ECO:0007669"/>
    <property type="project" value="UniProtKB-KW"/>
</dbReference>
<evidence type="ECO:0000256" key="6">
    <source>
        <dbReference type="ARBA" id="ARBA00022679"/>
    </source>
</evidence>
<dbReference type="PANTHER" id="PTHR30573">
    <property type="entry name" value="QUINOLINATE SYNTHETASE A"/>
    <property type="match status" value="1"/>
</dbReference>
<dbReference type="AlphaFoldDB" id="A0A382DYI2"/>
<gene>
    <name evidence="10" type="ORF">METZ01_LOCUS195615</name>
</gene>
<comment type="cofactor">
    <cofactor evidence="1">
        <name>[4Fe-4S] cluster</name>
        <dbReference type="ChEBI" id="CHEBI:49883"/>
    </cofactor>
</comment>
<evidence type="ECO:0000313" key="10">
    <source>
        <dbReference type="EMBL" id="SVB42761.1"/>
    </source>
</evidence>
<keyword evidence="5" id="KW-0662">Pyridine nucleotide biosynthesis</keyword>
<dbReference type="GO" id="GO:0046872">
    <property type="term" value="F:metal ion binding"/>
    <property type="evidence" value="ECO:0007669"/>
    <property type="project" value="UniProtKB-KW"/>
</dbReference>
<evidence type="ECO:0000256" key="7">
    <source>
        <dbReference type="ARBA" id="ARBA00022723"/>
    </source>
</evidence>
<keyword evidence="9" id="KW-0411">Iron-sulfur</keyword>
<evidence type="ECO:0000256" key="4">
    <source>
        <dbReference type="ARBA" id="ARBA00022485"/>
    </source>
</evidence>
<reference evidence="10" key="1">
    <citation type="submission" date="2018-05" db="EMBL/GenBank/DDBJ databases">
        <authorList>
            <person name="Lanie J.A."/>
            <person name="Ng W.-L."/>
            <person name="Kazmierczak K.M."/>
            <person name="Andrzejewski T.M."/>
            <person name="Davidsen T.M."/>
            <person name="Wayne K.J."/>
            <person name="Tettelin H."/>
            <person name="Glass J.I."/>
            <person name="Rusch D."/>
            <person name="Podicherti R."/>
            <person name="Tsui H.-C.T."/>
            <person name="Winkler M.E."/>
        </authorList>
    </citation>
    <scope>NUCLEOTIDE SEQUENCE</scope>
</reference>
<protein>
    <recommendedName>
        <fullName evidence="3">quinolinate synthase</fullName>
        <ecNumber evidence="3">2.5.1.72</ecNumber>
    </recommendedName>
</protein>
<dbReference type="PANTHER" id="PTHR30573:SF0">
    <property type="entry name" value="QUINOLINATE SYNTHASE, CHLOROPLASTIC"/>
    <property type="match status" value="1"/>
</dbReference>
<keyword evidence="8" id="KW-0408">Iron</keyword>
<dbReference type="FunFam" id="3.40.50.10800:FF:000001">
    <property type="entry name" value="Quinolinate synthase A"/>
    <property type="match status" value="1"/>
</dbReference>
<dbReference type="EC" id="2.5.1.72" evidence="3"/>
<dbReference type="Gene3D" id="3.40.50.10800">
    <property type="entry name" value="NadA-like"/>
    <property type="match status" value="3"/>
</dbReference>
<dbReference type="InterPro" id="IPR023066">
    <property type="entry name" value="Quinolinate_synth_type2"/>
</dbReference>
<evidence type="ECO:0000256" key="1">
    <source>
        <dbReference type="ARBA" id="ARBA00001966"/>
    </source>
</evidence>
<comment type="pathway">
    <text evidence="2">Cofactor biosynthesis; NAD(+) biosynthesis; quinolinate from iminoaspartate: step 1/1.</text>
</comment>
<dbReference type="NCBIfam" id="NF006878">
    <property type="entry name" value="PRK09375.1-2"/>
    <property type="match status" value="1"/>
</dbReference>
<evidence type="ECO:0000256" key="3">
    <source>
        <dbReference type="ARBA" id="ARBA00012669"/>
    </source>
</evidence>
<dbReference type="GO" id="GO:0005829">
    <property type="term" value="C:cytosol"/>
    <property type="evidence" value="ECO:0007669"/>
    <property type="project" value="TreeGrafter"/>
</dbReference>
<evidence type="ECO:0000256" key="8">
    <source>
        <dbReference type="ARBA" id="ARBA00023004"/>
    </source>
</evidence>
<accession>A0A382DYI2</accession>
<dbReference type="Pfam" id="PF02445">
    <property type="entry name" value="NadA"/>
    <property type="match status" value="1"/>
</dbReference>
<evidence type="ECO:0000256" key="9">
    <source>
        <dbReference type="ARBA" id="ARBA00023014"/>
    </source>
</evidence>
<evidence type="ECO:0000256" key="2">
    <source>
        <dbReference type="ARBA" id="ARBA00005065"/>
    </source>
</evidence>
<dbReference type="HAMAP" id="MF_00568">
    <property type="entry name" value="NadA_type2"/>
    <property type="match status" value="1"/>
</dbReference>
<name>A0A382DYI2_9ZZZZ</name>
<dbReference type="InterPro" id="IPR003473">
    <property type="entry name" value="NadA"/>
</dbReference>
<organism evidence="10">
    <name type="scientific">marine metagenome</name>
    <dbReference type="NCBI Taxonomy" id="408172"/>
    <lineage>
        <taxon>unclassified sequences</taxon>
        <taxon>metagenomes</taxon>
        <taxon>ecological metagenomes</taxon>
    </lineage>
</organism>
<dbReference type="GO" id="GO:0034628">
    <property type="term" value="P:'de novo' NAD+ biosynthetic process from L-aspartate"/>
    <property type="evidence" value="ECO:0007669"/>
    <property type="project" value="TreeGrafter"/>
</dbReference>
<dbReference type="EMBL" id="UINC01041459">
    <property type="protein sequence ID" value="SVB42761.1"/>
    <property type="molecule type" value="Genomic_DNA"/>
</dbReference>
<dbReference type="UniPathway" id="UPA00253">
    <property type="reaction ID" value="UER00327"/>
</dbReference>
<evidence type="ECO:0000256" key="5">
    <source>
        <dbReference type="ARBA" id="ARBA00022642"/>
    </source>
</evidence>
<proteinExistence type="inferred from homology"/>
<dbReference type="NCBIfam" id="NF006879">
    <property type="entry name" value="PRK09375.1-4"/>
    <property type="match status" value="1"/>
</dbReference>
<dbReference type="GO" id="GO:0008987">
    <property type="term" value="F:quinolinate synthetase A activity"/>
    <property type="evidence" value="ECO:0007669"/>
    <property type="project" value="InterPro"/>
</dbReference>
<sequence>MAKRGKPRLTRPSGGRTVSAVIDMTEIQPSAAAGFRVERRTPPERLDVLSREILQLKDDLNAVILAHNYQVPEIQDLADYVGDSLGLSRQAAETDAAVIVFCGVHFMAETAKILSPKKTVLLPDRDAGCSLEESCPPEKLRKLQATNPNFYTIAYVNCSAEVKALSDVICTSGNAKKIVEAAPVNRDLLFVPDENLGAWVIEQTGRPMTLWQGNCYVHVEWTHESITRIRREHPDAPLVAHPECTKAVRMLADEVCSTEKMVNYCRDSRAKAVIIATEVGMLHRLQKECPEKQFIPAPTEKCACNECRFMKMNTLEKLHDCMANRTPEVTLDDAIIERAHQPIERMLEISAR</sequence>
<keyword evidence="6" id="KW-0808">Transferase</keyword>
<dbReference type="InterPro" id="IPR036094">
    <property type="entry name" value="NadA_sf"/>
</dbReference>
<keyword evidence="7" id="KW-0479">Metal-binding</keyword>
<keyword evidence="4" id="KW-0004">4Fe-4S</keyword>
<dbReference type="SUPFAM" id="SSF142754">
    <property type="entry name" value="NadA-like"/>
    <property type="match status" value="1"/>
</dbReference>